<dbReference type="PANTHER" id="PTHR35936:SF17">
    <property type="entry name" value="ARGININE-BINDING EXTRACELLULAR PROTEIN ARTP"/>
    <property type="match status" value="1"/>
</dbReference>
<accession>A0A2R5HF76</accession>
<dbReference type="Proteomes" id="UP000245021">
    <property type="component" value="Unassembled WGS sequence"/>
</dbReference>
<dbReference type="RefSeq" id="WP_109244944.1">
    <property type="nucleotide sequence ID" value="NZ_BFFO01000001.1"/>
</dbReference>
<dbReference type="SMART" id="SM00079">
    <property type="entry name" value="PBPe"/>
    <property type="match status" value="1"/>
</dbReference>
<dbReference type="InterPro" id="IPR001320">
    <property type="entry name" value="Iontro_rcpt_C"/>
</dbReference>
<dbReference type="SUPFAM" id="SSF53850">
    <property type="entry name" value="Periplasmic binding protein-like II"/>
    <property type="match status" value="1"/>
</dbReference>
<feature type="domain" description="Ionotropic glutamate receptor C-terminal" evidence="4">
    <location>
        <begin position="41"/>
        <end position="259"/>
    </location>
</feature>
<dbReference type="AlphaFoldDB" id="A0A2R5HF76"/>
<feature type="domain" description="Solute-binding protein family 3/N-terminal" evidence="3">
    <location>
        <begin position="41"/>
        <end position="267"/>
    </location>
</feature>
<protein>
    <submittedName>
        <fullName evidence="5">Amino acid ABC transporter substrate-binding protein</fullName>
    </submittedName>
</protein>
<dbReference type="GO" id="GO:0015276">
    <property type="term" value="F:ligand-gated monoatomic ion channel activity"/>
    <property type="evidence" value="ECO:0007669"/>
    <property type="project" value="InterPro"/>
</dbReference>
<evidence type="ECO:0000259" key="3">
    <source>
        <dbReference type="SMART" id="SM00062"/>
    </source>
</evidence>
<keyword evidence="6" id="KW-1185">Reference proteome</keyword>
<sequence>MKIKVILTSLLALIATVSLSACSSKGSDSNAQVNKIKEAKVLKVGLQADYPPFEFQSLQNGKNQIVGSDIDLANAISKKLGVKLEIVNMSFNNVLSSLQAGKIDLGISGITATKEREKAFDFSEPYYTADNYLLVKKSDLNKYQSIDDLKGKTISAQKGSVQEKIVKEQLKSANLVSLSAVNDEINEVKAGLVQGAVIENLIAKSYVAQNPDLAIVDSVKLKTEDASYAVAMSKDSGNLKKEVDEVIKQMKASGELEKSIDHNYSLSQAK</sequence>
<evidence type="ECO:0000256" key="2">
    <source>
        <dbReference type="SAM" id="SignalP"/>
    </source>
</evidence>
<dbReference type="PROSITE" id="PS51257">
    <property type="entry name" value="PROKAR_LIPOPROTEIN"/>
    <property type="match status" value="1"/>
</dbReference>
<dbReference type="PANTHER" id="PTHR35936">
    <property type="entry name" value="MEMBRANE-BOUND LYTIC MUREIN TRANSGLYCOSYLASE F"/>
    <property type="match status" value="1"/>
</dbReference>
<keyword evidence="1 2" id="KW-0732">Signal</keyword>
<comment type="caution">
    <text evidence="5">The sequence shown here is derived from an EMBL/GenBank/DDBJ whole genome shotgun (WGS) entry which is preliminary data.</text>
</comment>
<dbReference type="Gene3D" id="3.40.190.10">
    <property type="entry name" value="Periplasmic binding protein-like II"/>
    <property type="match status" value="2"/>
</dbReference>
<organism evidence="5 6">
    <name type="scientific">Lactococcus termiticola</name>
    <dbReference type="NCBI Taxonomy" id="2169526"/>
    <lineage>
        <taxon>Bacteria</taxon>
        <taxon>Bacillati</taxon>
        <taxon>Bacillota</taxon>
        <taxon>Bacilli</taxon>
        <taxon>Lactobacillales</taxon>
        <taxon>Streptococcaceae</taxon>
        <taxon>Lactococcus</taxon>
    </lineage>
</organism>
<evidence type="ECO:0000313" key="6">
    <source>
        <dbReference type="Proteomes" id="UP000245021"/>
    </source>
</evidence>
<dbReference type="Pfam" id="PF00497">
    <property type="entry name" value="SBP_bac_3"/>
    <property type="match status" value="1"/>
</dbReference>
<feature type="signal peptide" evidence="2">
    <location>
        <begin position="1"/>
        <end position="20"/>
    </location>
</feature>
<evidence type="ECO:0000256" key="1">
    <source>
        <dbReference type="ARBA" id="ARBA00022729"/>
    </source>
</evidence>
<dbReference type="EMBL" id="BFFO01000001">
    <property type="protein sequence ID" value="GBG95945.1"/>
    <property type="molecule type" value="Genomic_DNA"/>
</dbReference>
<dbReference type="SMART" id="SM00062">
    <property type="entry name" value="PBPb"/>
    <property type="match status" value="1"/>
</dbReference>
<dbReference type="InterPro" id="IPR001638">
    <property type="entry name" value="Solute-binding_3/MltF_N"/>
</dbReference>
<gene>
    <name evidence="5" type="ORF">NtB2_00047</name>
</gene>
<evidence type="ECO:0000313" key="5">
    <source>
        <dbReference type="EMBL" id="GBG95945.1"/>
    </source>
</evidence>
<feature type="chain" id="PRO_5038356755" evidence="2">
    <location>
        <begin position="21"/>
        <end position="270"/>
    </location>
</feature>
<proteinExistence type="predicted"/>
<name>A0A2R5HF76_9LACT</name>
<dbReference type="OrthoDB" id="9774451at2"/>
<reference evidence="5 6" key="1">
    <citation type="journal article" date="2018" name="Genome Announc.">
        <title>Draft Genome Sequence of Lactococcus sp. Strain NtB2 (JCM 32569), Isolated from the Gut of the Higher Termite Nasutitermes takasagoensis.</title>
        <authorList>
            <person name="Noda S."/>
            <person name="Aihara C."/>
            <person name="Yuki M."/>
            <person name="Ohkuma M."/>
        </authorList>
    </citation>
    <scope>NUCLEOTIDE SEQUENCE [LARGE SCALE GENOMIC DNA]</scope>
    <source>
        <strain evidence="5 6">NtB2</strain>
    </source>
</reference>
<evidence type="ECO:0000259" key="4">
    <source>
        <dbReference type="SMART" id="SM00079"/>
    </source>
</evidence>
<dbReference type="GO" id="GO:0016020">
    <property type="term" value="C:membrane"/>
    <property type="evidence" value="ECO:0007669"/>
    <property type="project" value="InterPro"/>
</dbReference>